<dbReference type="OrthoDB" id="1110184at2759"/>
<keyword evidence="1" id="KW-1133">Transmembrane helix</keyword>
<keyword evidence="3" id="KW-1185">Reference proteome</keyword>
<keyword evidence="1" id="KW-0812">Transmembrane</keyword>
<keyword evidence="1" id="KW-0472">Membrane</keyword>
<comment type="caution">
    <text evidence="2">The sequence shown here is derived from an EMBL/GenBank/DDBJ whole genome shotgun (WGS) entry which is preliminary data.</text>
</comment>
<evidence type="ECO:0000313" key="2">
    <source>
        <dbReference type="EMBL" id="KAG2332098.1"/>
    </source>
</evidence>
<accession>A0A8X7WPZ1</accession>
<feature type="transmembrane region" description="Helical" evidence="1">
    <location>
        <begin position="51"/>
        <end position="74"/>
    </location>
</feature>
<dbReference type="EMBL" id="JAAMPC010000001">
    <property type="protein sequence ID" value="KAG2332098.1"/>
    <property type="molecule type" value="Genomic_DNA"/>
</dbReference>
<evidence type="ECO:0000256" key="1">
    <source>
        <dbReference type="SAM" id="Phobius"/>
    </source>
</evidence>
<gene>
    <name evidence="2" type="ORF">Bca52824_003278</name>
</gene>
<reference evidence="2 3" key="1">
    <citation type="submission" date="2020-02" db="EMBL/GenBank/DDBJ databases">
        <authorList>
            <person name="Ma Q."/>
            <person name="Huang Y."/>
            <person name="Song X."/>
            <person name="Pei D."/>
        </authorList>
    </citation>
    <scope>NUCLEOTIDE SEQUENCE [LARGE SCALE GENOMIC DNA]</scope>
    <source>
        <strain evidence="2">Sxm20200214</strain>
        <tissue evidence="2">Leaf</tissue>
    </source>
</reference>
<organism evidence="2 3">
    <name type="scientific">Brassica carinata</name>
    <name type="common">Ethiopian mustard</name>
    <name type="synonym">Abyssinian cabbage</name>
    <dbReference type="NCBI Taxonomy" id="52824"/>
    <lineage>
        <taxon>Eukaryota</taxon>
        <taxon>Viridiplantae</taxon>
        <taxon>Streptophyta</taxon>
        <taxon>Embryophyta</taxon>
        <taxon>Tracheophyta</taxon>
        <taxon>Spermatophyta</taxon>
        <taxon>Magnoliopsida</taxon>
        <taxon>eudicotyledons</taxon>
        <taxon>Gunneridae</taxon>
        <taxon>Pentapetalae</taxon>
        <taxon>rosids</taxon>
        <taxon>malvids</taxon>
        <taxon>Brassicales</taxon>
        <taxon>Brassicaceae</taxon>
        <taxon>Brassiceae</taxon>
        <taxon>Brassica</taxon>
    </lineage>
</organism>
<dbReference type="AlphaFoldDB" id="A0A8X7WPZ1"/>
<name>A0A8X7WPZ1_BRACI</name>
<sequence length="206" mass="22925">MANSYTFLADSKAGRCSNTAETFFNHINQSPLLKLQDKLGELFAIRSTTCYAYFAYIKVLATFGIPMAVIFYNYDCYRPLHGNFVESLQECEAFAFHDKFESYGSEPKVVLVISINPKVFGDTAVGIEHCEKYRVELSVSDQTDGAVFVAFDVKMAKLTNIQAAEAAHILGGGHGTNDDMPREYPVASIRSLLVTTRLLSYQMGVR</sequence>
<proteinExistence type="predicted"/>
<evidence type="ECO:0000313" key="3">
    <source>
        <dbReference type="Proteomes" id="UP000886595"/>
    </source>
</evidence>
<dbReference type="Proteomes" id="UP000886595">
    <property type="component" value="Unassembled WGS sequence"/>
</dbReference>
<protein>
    <submittedName>
        <fullName evidence="2">Uncharacterized protein</fullName>
    </submittedName>
</protein>